<feature type="compositionally biased region" description="Basic and acidic residues" evidence="1">
    <location>
        <begin position="1"/>
        <end position="17"/>
    </location>
</feature>
<dbReference type="OrthoDB" id="6779410at2759"/>
<dbReference type="PANTHER" id="PTHR10773">
    <property type="entry name" value="DNA-DIRECTED RNA POLYMERASES I, II, AND III SUBUNIT RPABC2"/>
    <property type="match status" value="1"/>
</dbReference>
<protein>
    <recommendedName>
        <fullName evidence="2">DUF7869 domain-containing protein</fullName>
    </recommendedName>
</protein>
<dbReference type="EMBL" id="CAACVG010011236">
    <property type="protein sequence ID" value="VEN57644.1"/>
    <property type="molecule type" value="Genomic_DNA"/>
</dbReference>
<feature type="region of interest" description="Disordered" evidence="1">
    <location>
        <begin position="1"/>
        <end position="31"/>
    </location>
</feature>
<proteinExistence type="predicted"/>
<dbReference type="PANTHER" id="PTHR10773:SF19">
    <property type="match status" value="1"/>
</dbReference>
<organism evidence="3 4">
    <name type="scientific">Callosobruchus maculatus</name>
    <name type="common">Southern cowpea weevil</name>
    <name type="synonym">Pulse bruchid</name>
    <dbReference type="NCBI Taxonomy" id="64391"/>
    <lineage>
        <taxon>Eukaryota</taxon>
        <taxon>Metazoa</taxon>
        <taxon>Ecdysozoa</taxon>
        <taxon>Arthropoda</taxon>
        <taxon>Hexapoda</taxon>
        <taxon>Insecta</taxon>
        <taxon>Pterygota</taxon>
        <taxon>Neoptera</taxon>
        <taxon>Endopterygota</taxon>
        <taxon>Coleoptera</taxon>
        <taxon>Polyphaga</taxon>
        <taxon>Cucujiformia</taxon>
        <taxon>Chrysomeloidea</taxon>
        <taxon>Chrysomelidae</taxon>
        <taxon>Bruchinae</taxon>
        <taxon>Bruchini</taxon>
        <taxon>Callosobruchus</taxon>
    </lineage>
</organism>
<dbReference type="Pfam" id="PF25273">
    <property type="entry name" value="DUF7869"/>
    <property type="match status" value="1"/>
</dbReference>
<feature type="compositionally biased region" description="Basic residues" evidence="1">
    <location>
        <begin position="18"/>
        <end position="31"/>
    </location>
</feature>
<dbReference type="AlphaFoldDB" id="A0A653DBT6"/>
<feature type="domain" description="DUF7869" evidence="2">
    <location>
        <begin position="355"/>
        <end position="443"/>
    </location>
</feature>
<dbReference type="InterPro" id="IPR057191">
    <property type="entry name" value="DUF7869"/>
</dbReference>
<evidence type="ECO:0000256" key="1">
    <source>
        <dbReference type="SAM" id="MobiDB-lite"/>
    </source>
</evidence>
<accession>A0A653DBT6</accession>
<dbReference type="Proteomes" id="UP000410492">
    <property type="component" value="Unassembled WGS sequence"/>
</dbReference>
<gene>
    <name evidence="3" type="ORF">CALMAC_LOCUS16226</name>
</gene>
<evidence type="ECO:0000259" key="2">
    <source>
        <dbReference type="Pfam" id="PF25273"/>
    </source>
</evidence>
<evidence type="ECO:0000313" key="3">
    <source>
        <dbReference type="EMBL" id="VEN57644.1"/>
    </source>
</evidence>
<reference evidence="3 4" key="1">
    <citation type="submission" date="2019-01" db="EMBL/GenBank/DDBJ databases">
        <authorList>
            <person name="Sayadi A."/>
        </authorList>
    </citation>
    <scope>NUCLEOTIDE SEQUENCE [LARGE SCALE GENOMIC DNA]</scope>
</reference>
<sequence>MQDLDGEHIVGDAVDRGSRKRQKNTTSRERKKQIRYSDLDINLDNFDLVCQHKNSNLDCNELSKEAMLKIRQKFFMRPDKITQDNILASYMEIQEPKRKRSRTGNGKLHNFSVNYFIFIEGSKRQVCQKLFRALFSVSQRRINTICQKIKTGSSITEKRGGDRKSHKFISKFNEVKSFISKLKGKESHYSRSKSRRIYLPPEYSIAKLWNIYNKEVTDDKRVNYKYFSRIFNNHFNIGFGSPATDVCNFCVRTATQISNARSIIDKSQLQTQLKVHKVRASQFHKIMKEEQPNTVSFCFDLQQVQVLPKVPIQDAFYAQQLSFYFFCVTATNCKNPVFYSWMESQAGRGATEISSALLDFLQKTNFAPDIHTLRLFSDGCGGQNKNSFVIHMLMLWLYHFAPGTIKKIELIFPVRGHSYLPADRIFGRVEKILRRHAVIKTPEKYWELYHQVGEIRKLGSDWSLVNIKGASLSLKKLQGISSSKRIIIKRGKTSGVAVKSEVLYRTDDPTKKYQTLLKPKKRLDRIELCEVPLGREIKQKKVVSLKKLLVALSGAQWYSTDPELKWLAEILERTGINYNDGDDQYENGEEACECVENDENYFI</sequence>
<keyword evidence="4" id="KW-1185">Reference proteome</keyword>
<evidence type="ECO:0000313" key="4">
    <source>
        <dbReference type="Proteomes" id="UP000410492"/>
    </source>
</evidence>
<name>A0A653DBT6_CALMS</name>